<gene>
    <name evidence="2" type="ORF">H9L24_00890</name>
</gene>
<evidence type="ECO:0000256" key="1">
    <source>
        <dbReference type="ARBA" id="ARBA00038414"/>
    </source>
</evidence>
<sequence>MRELLVINPNTSSSVSGLLQDHVQTVAGQGVRVRTATARFGAPYIACEASYAVAAHAVLDAWATALADGARPHAVLIGCFGDPGLHALREASPVPVTGLAEASFIAAARRGRFTVVTGGERWAPMLRRLALALGHADALAAIHTVAPTGVQLAADPQAACALLARACAEAARQTGAHTVVLGGAGLAGMAARVQAQVDVPVVDSVTAGALWALCGDAPAGERAAPGFGVPWGGVSAELAALGTPA</sequence>
<dbReference type="AlphaFoldDB" id="A0A7H0HGE5"/>
<dbReference type="PANTHER" id="PTHR28047:SF5">
    <property type="entry name" value="PROTEIN DCG1"/>
    <property type="match status" value="1"/>
</dbReference>
<dbReference type="InterPro" id="IPR053714">
    <property type="entry name" value="Iso_Racemase_Enz_sf"/>
</dbReference>
<dbReference type="InterPro" id="IPR015942">
    <property type="entry name" value="Asp/Glu/hydantoin_racemase"/>
</dbReference>
<reference evidence="2 3" key="1">
    <citation type="submission" date="2020-08" db="EMBL/GenBank/DDBJ databases">
        <title>Genome sequence of Acidovorax monticola KACC 19171T.</title>
        <authorList>
            <person name="Hyun D.-W."/>
            <person name="Bae J.-W."/>
        </authorList>
    </citation>
    <scope>NUCLEOTIDE SEQUENCE [LARGE SCALE GENOMIC DNA]</scope>
    <source>
        <strain evidence="2 3">KACC 19171</strain>
    </source>
</reference>
<evidence type="ECO:0000313" key="3">
    <source>
        <dbReference type="Proteomes" id="UP000516057"/>
    </source>
</evidence>
<keyword evidence="3" id="KW-1185">Reference proteome</keyword>
<name>A0A7H0HGE5_9BURK</name>
<dbReference type="RefSeq" id="WP_187736594.1">
    <property type="nucleotide sequence ID" value="NZ_CP060790.1"/>
</dbReference>
<comment type="similarity">
    <text evidence="1">Belongs to the HyuE racemase family.</text>
</comment>
<evidence type="ECO:0000313" key="2">
    <source>
        <dbReference type="EMBL" id="QNP59611.1"/>
    </source>
</evidence>
<dbReference type="Pfam" id="PF01177">
    <property type="entry name" value="Asp_Glu_race"/>
    <property type="match status" value="1"/>
</dbReference>
<proteinExistence type="inferred from homology"/>
<dbReference type="Proteomes" id="UP000516057">
    <property type="component" value="Chromosome"/>
</dbReference>
<organism evidence="2 3">
    <name type="scientific">Paenacidovorax monticola</name>
    <dbReference type="NCBI Taxonomy" id="1926868"/>
    <lineage>
        <taxon>Bacteria</taxon>
        <taxon>Pseudomonadati</taxon>
        <taxon>Pseudomonadota</taxon>
        <taxon>Betaproteobacteria</taxon>
        <taxon>Burkholderiales</taxon>
        <taxon>Comamonadaceae</taxon>
        <taxon>Paenacidovorax</taxon>
    </lineage>
</organism>
<dbReference type="GO" id="GO:0047661">
    <property type="term" value="F:amino-acid racemase activity"/>
    <property type="evidence" value="ECO:0007669"/>
    <property type="project" value="InterPro"/>
</dbReference>
<protein>
    <submittedName>
        <fullName evidence="2">Asp/Glu racemase</fullName>
    </submittedName>
</protein>
<dbReference type="EMBL" id="CP060790">
    <property type="protein sequence ID" value="QNP59611.1"/>
    <property type="molecule type" value="Genomic_DNA"/>
</dbReference>
<dbReference type="Gene3D" id="3.40.50.12500">
    <property type="match status" value="1"/>
</dbReference>
<accession>A0A7H0HGE5</accession>
<dbReference type="InterPro" id="IPR052186">
    <property type="entry name" value="Hydantoin_racemase-like"/>
</dbReference>
<dbReference type="PANTHER" id="PTHR28047">
    <property type="entry name" value="PROTEIN DCG1"/>
    <property type="match status" value="1"/>
</dbReference>
<dbReference type="KEGG" id="amon:H9L24_00890"/>